<sequence>MRPFFKKSTSIEYIFQVYDWMSNREERFRLSPSDAAIQLDLIAKVRGISTAENFFQRLPEHLKDRRIYGALLNAYVRAKKKEDAESLINKMRKKRYATHSLPFNVMMTLYMNLNEYDKVDVMISEMLEKNIQLDIYSYNIWLSSCGSQGSMEKMEEVFEKMKLDKSINPNWTTFSTMATMYIKMGQLEKAEDSLRRVESRITGRDRIPFHYLLSLYGNVGNKEELYRVWNIYKSIFPSIPNLGYHAIISSLVRMGDIEGAHNLYEEWMSIKTSYDPRIANLLIGWYVKEGNFDKAESIFDHMTEVGGRPNASSWEILADGHAVEKRISEALSCWKEAFTAHGTKSWRPKPTNVTTFFKLCEEEADIASREVLEGLLTQSGCLKDKAYASLVGLSATGEKLSAEDGRVDKNDNDTEENDGSEMLLTQLEGRL</sequence>
<dbReference type="FunFam" id="1.25.40.10:FF:000385">
    <property type="entry name" value="Pentatricopeptide repeat-containing protein mitochondrial"/>
    <property type="match status" value="1"/>
</dbReference>
<evidence type="ECO:0000256" key="1">
    <source>
        <dbReference type="ARBA" id="ARBA00004173"/>
    </source>
</evidence>
<dbReference type="AlphaFoldDB" id="A0A2P2JTD8"/>
<dbReference type="Pfam" id="PF13812">
    <property type="entry name" value="PPR_3"/>
    <property type="match status" value="2"/>
</dbReference>
<dbReference type="Pfam" id="PF13041">
    <property type="entry name" value="PPR_2"/>
    <property type="match status" value="1"/>
</dbReference>
<dbReference type="PROSITE" id="PS51375">
    <property type="entry name" value="PPR"/>
    <property type="match status" value="3"/>
</dbReference>
<proteinExistence type="inferred from homology"/>
<dbReference type="Pfam" id="PF01535">
    <property type="entry name" value="PPR"/>
    <property type="match status" value="1"/>
</dbReference>
<feature type="repeat" description="PPR" evidence="6">
    <location>
        <begin position="275"/>
        <end position="309"/>
    </location>
</feature>
<dbReference type="NCBIfam" id="TIGR00756">
    <property type="entry name" value="PPR"/>
    <property type="match status" value="3"/>
</dbReference>
<accession>A0A2P2JTD8</accession>
<dbReference type="SUPFAM" id="SSF81901">
    <property type="entry name" value="HCP-like"/>
    <property type="match status" value="1"/>
</dbReference>
<feature type="repeat" description="PPR" evidence="6">
    <location>
        <begin position="64"/>
        <end position="98"/>
    </location>
</feature>
<dbReference type="PANTHER" id="PTHR45717">
    <property type="entry name" value="OS12G0527900 PROTEIN"/>
    <property type="match status" value="1"/>
</dbReference>
<reference evidence="7" key="1">
    <citation type="submission" date="2018-02" db="EMBL/GenBank/DDBJ databases">
        <title>Rhizophora mucronata_Transcriptome.</title>
        <authorList>
            <person name="Meera S.P."/>
            <person name="Sreeshan A."/>
            <person name="Augustine A."/>
        </authorList>
    </citation>
    <scope>NUCLEOTIDE SEQUENCE</scope>
    <source>
        <tissue evidence="7">Leaf</tissue>
    </source>
</reference>
<dbReference type="InterPro" id="IPR011990">
    <property type="entry name" value="TPR-like_helical_dom_sf"/>
</dbReference>
<organism evidence="7">
    <name type="scientific">Rhizophora mucronata</name>
    <name type="common">Asiatic mangrove</name>
    <dbReference type="NCBI Taxonomy" id="61149"/>
    <lineage>
        <taxon>Eukaryota</taxon>
        <taxon>Viridiplantae</taxon>
        <taxon>Streptophyta</taxon>
        <taxon>Embryophyta</taxon>
        <taxon>Tracheophyta</taxon>
        <taxon>Spermatophyta</taxon>
        <taxon>Magnoliopsida</taxon>
        <taxon>eudicotyledons</taxon>
        <taxon>Gunneridae</taxon>
        <taxon>Pentapetalae</taxon>
        <taxon>rosids</taxon>
        <taxon>fabids</taxon>
        <taxon>Malpighiales</taxon>
        <taxon>Rhizophoraceae</taxon>
        <taxon>Rhizophora</taxon>
    </lineage>
</organism>
<comment type="similarity">
    <text evidence="2">Belongs to the PPR family. P subfamily.</text>
</comment>
<dbReference type="GO" id="GO:0003729">
    <property type="term" value="F:mRNA binding"/>
    <property type="evidence" value="ECO:0007669"/>
    <property type="project" value="UniProtKB-ARBA"/>
</dbReference>
<keyword evidence="4" id="KW-0809">Transit peptide</keyword>
<dbReference type="PANTHER" id="PTHR45717:SF3">
    <property type="entry name" value="OS04G0544400 PROTEIN"/>
    <property type="match status" value="1"/>
</dbReference>
<keyword evidence="3" id="KW-0677">Repeat</keyword>
<evidence type="ECO:0000256" key="2">
    <source>
        <dbReference type="ARBA" id="ARBA00007626"/>
    </source>
</evidence>
<keyword evidence="5" id="KW-0496">Mitochondrion</keyword>
<evidence type="ECO:0000256" key="5">
    <source>
        <dbReference type="ARBA" id="ARBA00023128"/>
    </source>
</evidence>
<protein>
    <submittedName>
        <fullName evidence="7">Uncharacterized protein MANES_01G273600</fullName>
    </submittedName>
</protein>
<evidence type="ECO:0000256" key="3">
    <source>
        <dbReference type="ARBA" id="ARBA00022737"/>
    </source>
</evidence>
<dbReference type="EMBL" id="GGEC01016217">
    <property type="protein sequence ID" value="MBW96700.1"/>
    <property type="molecule type" value="Transcribed_RNA"/>
</dbReference>
<dbReference type="Gene3D" id="1.25.40.10">
    <property type="entry name" value="Tetratricopeptide repeat domain"/>
    <property type="match status" value="3"/>
</dbReference>
<name>A0A2P2JTD8_RHIMU</name>
<dbReference type="GO" id="GO:0005739">
    <property type="term" value="C:mitochondrion"/>
    <property type="evidence" value="ECO:0007669"/>
    <property type="project" value="UniProtKB-SubCell"/>
</dbReference>
<comment type="subcellular location">
    <subcellularLocation>
        <location evidence="1">Mitochondrion</location>
    </subcellularLocation>
</comment>
<evidence type="ECO:0000313" key="7">
    <source>
        <dbReference type="EMBL" id="MBW96700.1"/>
    </source>
</evidence>
<feature type="repeat" description="PPR" evidence="6">
    <location>
        <begin position="134"/>
        <end position="164"/>
    </location>
</feature>
<evidence type="ECO:0000256" key="4">
    <source>
        <dbReference type="ARBA" id="ARBA00022946"/>
    </source>
</evidence>
<dbReference type="InterPro" id="IPR002885">
    <property type="entry name" value="PPR_rpt"/>
</dbReference>
<evidence type="ECO:0000256" key="6">
    <source>
        <dbReference type="PROSITE-ProRule" id="PRU00708"/>
    </source>
</evidence>